<dbReference type="OrthoDB" id="10538428at2759"/>
<organism evidence="2 3">
    <name type="scientific">Clarias magur</name>
    <name type="common">Asian catfish</name>
    <name type="synonym">Macropteronotus magur</name>
    <dbReference type="NCBI Taxonomy" id="1594786"/>
    <lineage>
        <taxon>Eukaryota</taxon>
        <taxon>Metazoa</taxon>
        <taxon>Chordata</taxon>
        <taxon>Craniata</taxon>
        <taxon>Vertebrata</taxon>
        <taxon>Euteleostomi</taxon>
        <taxon>Actinopterygii</taxon>
        <taxon>Neopterygii</taxon>
        <taxon>Teleostei</taxon>
        <taxon>Ostariophysi</taxon>
        <taxon>Siluriformes</taxon>
        <taxon>Clariidae</taxon>
        <taxon>Clarias</taxon>
    </lineage>
</organism>
<proteinExistence type="predicted"/>
<accession>A0A8J4X9N5</accession>
<comment type="caution">
    <text evidence="2">The sequence shown here is derived from an EMBL/GenBank/DDBJ whole genome shotgun (WGS) entry which is preliminary data.</text>
</comment>
<keyword evidence="3" id="KW-1185">Reference proteome</keyword>
<feature type="non-terminal residue" evidence="2">
    <location>
        <position position="1"/>
    </location>
</feature>
<dbReference type="Proteomes" id="UP000727407">
    <property type="component" value="Unassembled WGS sequence"/>
</dbReference>
<dbReference type="AlphaFoldDB" id="A0A8J4X9N5"/>
<evidence type="ECO:0000313" key="2">
    <source>
        <dbReference type="EMBL" id="KAF5906794.1"/>
    </source>
</evidence>
<feature type="non-terminal residue" evidence="2">
    <location>
        <position position="92"/>
    </location>
</feature>
<evidence type="ECO:0000256" key="1">
    <source>
        <dbReference type="SAM" id="MobiDB-lite"/>
    </source>
</evidence>
<sequence>DDLNLGLRYLEQRIWLEKRMARMEKVLSHQIDYRLSCLKSEWRLEDEIRRLNPVHGERIKKTESTENDRPKSITDEDKTNEGLRKWKEDQEK</sequence>
<dbReference type="EMBL" id="QNUK01000028">
    <property type="protein sequence ID" value="KAF5906794.1"/>
    <property type="molecule type" value="Genomic_DNA"/>
</dbReference>
<feature type="region of interest" description="Disordered" evidence="1">
    <location>
        <begin position="54"/>
        <end position="92"/>
    </location>
</feature>
<gene>
    <name evidence="2" type="ORF">DAT39_003482</name>
</gene>
<name>A0A8J4X9N5_CLAMG</name>
<reference evidence="2" key="1">
    <citation type="submission" date="2020-07" db="EMBL/GenBank/DDBJ databases">
        <title>Clarias magur genome sequencing, assembly and annotation.</title>
        <authorList>
            <person name="Kushwaha B."/>
            <person name="Kumar R."/>
            <person name="Das P."/>
            <person name="Joshi C.G."/>
            <person name="Kumar D."/>
            <person name="Nagpure N.S."/>
            <person name="Pandey M."/>
            <person name="Agarwal S."/>
            <person name="Srivastava S."/>
            <person name="Singh M."/>
            <person name="Sahoo L."/>
            <person name="Jayasankar P."/>
            <person name="Meher P.K."/>
            <person name="Koringa P.G."/>
            <person name="Iquebal M.A."/>
            <person name="Das S.P."/>
            <person name="Bit A."/>
            <person name="Patnaik S."/>
            <person name="Patel N."/>
            <person name="Shah T.M."/>
            <person name="Hinsu A."/>
            <person name="Jena J.K."/>
        </authorList>
    </citation>
    <scope>NUCLEOTIDE SEQUENCE</scope>
    <source>
        <strain evidence="2">CIFAMagur01</strain>
        <tissue evidence="2">Testis</tissue>
    </source>
</reference>
<protein>
    <submittedName>
        <fullName evidence="2">Uncharacterized protein</fullName>
    </submittedName>
</protein>
<evidence type="ECO:0000313" key="3">
    <source>
        <dbReference type="Proteomes" id="UP000727407"/>
    </source>
</evidence>